<dbReference type="GO" id="GO:0003735">
    <property type="term" value="F:structural constituent of ribosome"/>
    <property type="evidence" value="ECO:0007669"/>
    <property type="project" value="InterPro"/>
</dbReference>
<dbReference type="AlphaFoldDB" id="A0A090M2S8"/>
<dbReference type="FunFam" id="3.10.20.10:FF:000002">
    <property type="entry name" value="60S ribosomal protein L18a"/>
    <property type="match status" value="1"/>
</dbReference>
<keyword evidence="3 4" id="KW-0687">Ribonucleoprotein</keyword>
<evidence type="ECO:0000259" key="5">
    <source>
        <dbReference type="Pfam" id="PF01775"/>
    </source>
</evidence>
<dbReference type="InterPro" id="IPR023573">
    <property type="entry name" value="Ribosomal_eL20_dom"/>
</dbReference>
<dbReference type="GO" id="GO:0006412">
    <property type="term" value="P:translation"/>
    <property type="evidence" value="ECO:0007669"/>
    <property type="project" value="InterPro"/>
</dbReference>
<dbReference type="Proteomes" id="UP000009170">
    <property type="component" value="Unassembled WGS sequence"/>
</dbReference>
<dbReference type="EMBL" id="CAID01000007">
    <property type="protein sequence ID" value="CEF98555.1"/>
    <property type="molecule type" value="Genomic_DNA"/>
</dbReference>
<dbReference type="HAMAP" id="MF_00273">
    <property type="entry name" value="Ribosomal_eL20"/>
    <property type="match status" value="1"/>
</dbReference>
<reference evidence="7" key="3">
    <citation type="submission" date="2017-04" db="EMBL/GenBank/DDBJ databases">
        <title>Population genomics of picophytoplankton unveils novel chromosome hypervariability.</title>
        <authorList>
            <consortium name="DOE Joint Genome Institute"/>
            <person name="Blanc-Mathieu R."/>
            <person name="Krasovec M."/>
            <person name="Hebrard M."/>
            <person name="Yau S."/>
            <person name="Desgranges E."/>
            <person name="Martin J."/>
            <person name="Schackwitz W."/>
            <person name="Kuo A."/>
            <person name="Salin G."/>
            <person name="Donnadieu C."/>
            <person name="Desdevises Y."/>
            <person name="Sanchez-Ferandin S."/>
            <person name="Moreau H."/>
            <person name="Rivals E."/>
            <person name="Grigoriev I.V."/>
            <person name="Grimsley N."/>
            <person name="Eyre-Walker A."/>
            <person name="Piganeau G."/>
        </authorList>
    </citation>
    <scope>NUCLEOTIDE SEQUENCE [LARGE SCALE GENOMIC DNA]</scope>
    <source>
        <strain evidence="7">RCC 1115</strain>
    </source>
</reference>
<keyword evidence="8" id="KW-1185">Reference proteome</keyword>
<dbReference type="FunCoup" id="A0A090M2S8">
    <property type="interactions" value="1713"/>
</dbReference>
<dbReference type="Gene3D" id="3.10.20.10">
    <property type="match status" value="2"/>
</dbReference>
<keyword evidence="2 4" id="KW-0689">Ribosomal protein</keyword>
<evidence type="ECO:0000256" key="1">
    <source>
        <dbReference type="ARBA" id="ARBA00009362"/>
    </source>
</evidence>
<reference evidence="6 8" key="1">
    <citation type="journal article" date="2006" name="Proc. Natl. Acad. Sci. U.S.A.">
        <title>Genome analysis of the smallest free-living eukaryote Ostreococcus tauri unveils many unique features.</title>
        <authorList>
            <person name="Derelle E."/>
            <person name="Ferraz C."/>
            <person name="Rombauts S."/>
            <person name="Rouze P."/>
            <person name="Worden A.Z."/>
            <person name="Robbens S."/>
            <person name="Partensky F."/>
            <person name="Degroeve S."/>
            <person name="Echeynie S."/>
            <person name="Cooke R."/>
            <person name="Saeys Y."/>
            <person name="Wuyts J."/>
            <person name="Jabbari K."/>
            <person name="Bowler C."/>
            <person name="Panaud O."/>
            <person name="Piegu B."/>
            <person name="Ball S.G."/>
            <person name="Ral J.-P."/>
            <person name="Bouget F.-Y."/>
            <person name="Piganeau G."/>
            <person name="De Baets B."/>
            <person name="Picard A."/>
            <person name="Delseny M."/>
            <person name="Demaille J."/>
            <person name="Van de Peer Y."/>
            <person name="Moreau H."/>
        </authorList>
    </citation>
    <scope>NUCLEOTIDE SEQUENCE [LARGE SCALE GENOMIC DNA]</scope>
    <source>
        <strain evidence="6 8">OTTH0595</strain>
    </source>
</reference>
<accession>A0A454XL03</accession>
<feature type="domain" description="Large ribosomal subunit protein eL20" evidence="5">
    <location>
        <begin position="7"/>
        <end position="129"/>
    </location>
</feature>
<dbReference type="EMBL" id="KZ155778">
    <property type="protein sequence ID" value="OUS47617.1"/>
    <property type="molecule type" value="Genomic_DNA"/>
</dbReference>
<comment type="similarity">
    <text evidence="1 4">Belongs to the eukaryotic ribosomal protein eL20 family.</text>
</comment>
<proteinExistence type="inferred from homology"/>
<name>A0A090M2S8_OSTTA</name>
<dbReference type="PANTHER" id="PTHR10052">
    <property type="entry name" value="60S RIBOSOMAL PROTEIN L18A"/>
    <property type="match status" value="1"/>
</dbReference>
<accession>A0A1Y5IG47</accession>
<dbReference type="InParanoid" id="A0A090M2S8"/>
<accession>A0A090M2S8</accession>
<dbReference type="PIRSF" id="PIRSF002190">
    <property type="entry name" value="Ribosomal_L18a"/>
    <property type="match status" value="1"/>
</dbReference>
<protein>
    <recommendedName>
        <fullName evidence="4">60S ribosomal protein L18a</fullName>
    </recommendedName>
</protein>
<dbReference type="InterPro" id="IPR021138">
    <property type="entry name" value="Ribosomal_eL20_eukaryotes"/>
</dbReference>
<evidence type="ECO:0000313" key="8">
    <source>
        <dbReference type="Proteomes" id="UP000009170"/>
    </source>
</evidence>
<gene>
    <name evidence="7" type="ORF">BE221DRAFT_191206</name>
    <name evidence="6" type="ORF">OT_ostta07g00170</name>
</gene>
<evidence type="ECO:0000256" key="3">
    <source>
        <dbReference type="ARBA" id="ARBA00023274"/>
    </source>
</evidence>
<dbReference type="SUPFAM" id="SSF160374">
    <property type="entry name" value="RplX-like"/>
    <property type="match status" value="1"/>
</dbReference>
<dbReference type="GO" id="GO:1990904">
    <property type="term" value="C:ribonucleoprotein complex"/>
    <property type="evidence" value="ECO:0007669"/>
    <property type="project" value="UniProtKB-KW"/>
</dbReference>
<evidence type="ECO:0000256" key="2">
    <source>
        <dbReference type="ARBA" id="ARBA00022980"/>
    </source>
</evidence>
<dbReference type="OrthoDB" id="723469at2759"/>
<dbReference type="Pfam" id="PF01775">
    <property type="entry name" value="Ribosomal_L18A"/>
    <property type="match status" value="1"/>
</dbReference>
<reference evidence="6" key="2">
    <citation type="journal article" date="2014" name="BMC Genomics">
        <title>An improved genome of the model marine alga Ostreococcus tauri unfolds by assessing Illumina de novo assemblies.</title>
        <authorList>
            <person name="Blanc-Mathieu R."/>
            <person name="Verhelst B."/>
            <person name="Derelle E."/>
            <person name="Rombauts S."/>
            <person name="Bouget F.Y."/>
            <person name="Carre I."/>
            <person name="Chateau A."/>
            <person name="Eyre-Walker A."/>
            <person name="Grimsley N."/>
            <person name="Moreau H."/>
            <person name="Piegu B."/>
            <person name="Rivals E."/>
            <person name="Schackwitz W."/>
            <person name="Van de Peer Y."/>
            <person name="Piganeau G."/>
        </authorList>
    </citation>
    <scope>NUCLEOTIDE SEQUENCE</scope>
    <source>
        <strain evidence="6">RCC4221</strain>
    </source>
</reference>
<dbReference type="InterPro" id="IPR028877">
    <property type="entry name" value="Ribosomal_eL20"/>
</dbReference>
<dbReference type="STRING" id="70448.A0A090M2S8"/>
<dbReference type="FunFam" id="3.10.20.10:FF:000001">
    <property type="entry name" value="60S ribosomal protein L18a"/>
    <property type="match status" value="1"/>
</dbReference>
<dbReference type="GO" id="GO:0005840">
    <property type="term" value="C:ribosome"/>
    <property type="evidence" value="ECO:0007669"/>
    <property type="project" value="UniProtKB-KW"/>
</dbReference>
<sequence length="179" mass="21328">MAPYRYRQFQVVGRHLPTEATPEPEVFRMKLWALDDVKARSKFWYFMSRLKKVKKANGQIIACNEIFEEDTTTVKNFGIWIRYQSRTGFHNSYKEYRETTMNKAVDALYEEMASRHRVRSSQLQIIKIAEVSDENVRRENTRQFLAEDLSFPVVNKVMRHPSKATKTIFKYKRPNHVTL</sequence>
<evidence type="ECO:0000313" key="7">
    <source>
        <dbReference type="EMBL" id="OUS47617.1"/>
    </source>
</evidence>
<dbReference type="Proteomes" id="UP000195557">
    <property type="component" value="Unassembled WGS sequence"/>
</dbReference>
<organism evidence="6 8">
    <name type="scientific">Ostreococcus tauri</name>
    <name type="common">Marine green alga</name>
    <dbReference type="NCBI Taxonomy" id="70448"/>
    <lineage>
        <taxon>Eukaryota</taxon>
        <taxon>Viridiplantae</taxon>
        <taxon>Chlorophyta</taxon>
        <taxon>Mamiellophyceae</taxon>
        <taxon>Mamiellales</taxon>
        <taxon>Bathycoccaceae</taxon>
        <taxon>Ostreococcus</taxon>
    </lineage>
</organism>
<evidence type="ECO:0000256" key="4">
    <source>
        <dbReference type="PIRNR" id="PIRNR002190"/>
    </source>
</evidence>
<evidence type="ECO:0000313" key="6">
    <source>
        <dbReference type="EMBL" id="CEF98555.1"/>
    </source>
</evidence>